<proteinExistence type="predicted"/>
<organism evidence="2 3">
    <name type="scientific">Pseudomonas azerbaijanoccidentalis</name>
    <dbReference type="NCBI Taxonomy" id="2842347"/>
    <lineage>
        <taxon>Bacteria</taxon>
        <taxon>Pseudomonadati</taxon>
        <taxon>Pseudomonadota</taxon>
        <taxon>Gammaproteobacteria</taxon>
        <taxon>Pseudomonadales</taxon>
        <taxon>Pseudomonadaceae</taxon>
        <taxon>Pseudomonas</taxon>
    </lineage>
</organism>
<comment type="caution">
    <text evidence="2">The sequence shown here is derived from an EMBL/GenBank/DDBJ whole genome shotgun (WGS) entry which is preliminary data.</text>
</comment>
<dbReference type="Pfam" id="PF00561">
    <property type="entry name" value="Abhydrolase_1"/>
    <property type="match status" value="1"/>
</dbReference>
<dbReference type="InterPro" id="IPR000073">
    <property type="entry name" value="AB_hydrolase_1"/>
</dbReference>
<dbReference type="PANTHER" id="PTHR43798:SF5">
    <property type="entry name" value="MONOACYLGLYCEROL LIPASE ABHD6"/>
    <property type="match status" value="1"/>
</dbReference>
<evidence type="ECO:0000313" key="2">
    <source>
        <dbReference type="EMBL" id="MBV4521900.1"/>
    </source>
</evidence>
<dbReference type="GO" id="GO:0016787">
    <property type="term" value="F:hydrolase activity"/>
    <property type="evidence" value="ECO:0007669"/>
    <property type="project" value="UniProtKB-KW"/>
</dbReference>
<protein>
    <submittedName>
        <fullName evidence="2">Alpha/beta hydrolase</fullName>
    </submittedName>
</protein>
<dbReference type="RefSeq" id="WP_217872153.1">
    <property type="nucleotide sequence ID" value="NZ_JAHSTU010000005.1"/>
</dbReference>
<name>A0ABS6QSK3_9PSED</name>
<keyword evidence="2" id="KW-0378">Hydrolase</keyword>
<dbReference type="InterPro" id="IPR050266">
    <property type="entry name" value="AB_hydrolase_sf"/>
</dbReference>
<dbReference type="EMBL" id="JAHSTU010000005">
    <property type="protein sequence ID" value="MBV4521900.1"/>
    <property type="molecule type" value="Genomic_DNA"/>
</dbReference>
<keyword evidence="3" id="KW-1185">Reference proteome</keyword>
<accession>A0ABS6QSK3</accession>
<reference evidence="2" key="1">
    <citation type="submission" date="2021-06" db="EMBL/GenBank/DDBJ databases">
        <title>Updating the genus Pseudomonas: Description of 43 new species and partition of the Pseudomonas putida group.</title>
        <authorList>
            <person name="Girard L."/>
            <person name="Lood C."/>
            <person name="Vandamme P."/>
            <person name="Rokni-Zadeh H."/>
            <person name="Van Noort V."/>
            <person name="Hofte M."/>
            <person name="Lavigne R."/>
            <person name="De Mot R."/>
        </authorList>
    </citation>
    <scope>NUCLEOTIDE SEQUENCE</scope>
    <source>
        <strain evidence="2">SWRI74</strain>
    </source>
</reference>
<gene>
    <name evidence="2" type="ORF">KVG88_17700</name>
</gene>
<sequence length="287" mass="31294">MNKQFLSAQAVTQFIDINGRHLAYRTFGSGTPLVLCVRFRGTMESWDPLFLNSLVEQGFQVTIFDYSGLGKSTGERTYNPASLAKDAIELITALKLGKVIIGGWSLGGIAAQIVLAQAPQLVSHVVLLATTPPGSLVKPGEAMFYEMAKRENDFEDFTRLFFEPDSASSRASAERSWQRLSIVREDASPEVPPSWAGEQLGDAPKNPMFPADAVLQVLKSTPIPVLHLGADHDIVFPVENWYSLSDQLPTLHLVTFPSAGHGPHLQHPSAAARHIAAFVSTSVEEDQ</sequence>
<feature type="domain" description="AB hydrolase-1" evidence="1">
    <location>
        <begin position="32"/>
        <end position="268"/>
    </location>
</feature>
<dbReference type="Proteomes" id="UP001049200">
    <property type="component" value="Unassembled WGS sequence"/>
</dbReference>
<dbReference type="PANTHER" id="PTHR43798">
    <property type="entry name" value="MONOACYLGLYCEROL LIPASE"/>
    <property type="match status" value="1"/>
</dbReference>
<evidence type="ECO:0000313" key="3">
    <source>
        <dbReference type="Proteomes" id="UP001049200"/>
    </source>
</evidence>
<evidence type="ECO:0000259" key="1">
    <source>
        <dbReference type="Pfam" id="PF00561"/>
    </source>
</evidence>